<evidence type="ECO:0000313" key="10">
    <source>
        <dbReference type="EMBL" id="CAF1045925.1"/>
    </source>
</evidence>
<evidence type="ECO:0000259" key="9">
    <source>
        <dbReference type="Pfam" id="PF05649"/>
    </source>
</evidence>
<accession>A0A814K2I6</accession>
<gene>
    <name evidence="10" type="ORF">VCS650_LOCUS17130</name>
</gene>
<dbReference type="PANTHER" id="PTHR11733:SF133">
    <property type="entry name" value="PHOSPHATE-REGULATING NEUTRAL ENDOPEPTIDASE PHEX"/>
    <property type="match status" value="1"/>
</dbReference>
<dbReference type="GO" id="GO:0046872">
    <property type="term" value="F:metal ion binding"/>
    <property type="evidence" value="ECO:0007669"/>
    <property type="project" value="UniProtKB-KW"/>
</dbReference>
<keyword evidence="7" id="KW-1133">Transmembrane helix</keyword>
<proteinExistence type="predicted"/>
<evidence type="ECO:0000256" key="4">
    <source>
        <dbReference type="ARBA" id="ARBA00022801"/>
    </source>
</evidence>
<keyword evidence="5" id="KW-0862">Zinc</keyword>
<name>A0A814K2I6_9BILA</name>
<comment type="cofactor">
    <cofactor evidence="1">
        <name>Zn(2+)</name>
        <dbReference type="ChEBI" id="CHEBI:29105"/>
    </cofactor>
</comment>
<keyword evidence="2" id="KW-0645">Protease</keyword>
<dbReference type="Gene3D" id="1.10.1380.10">
    <property type="entry name" value="Neutral endopeptidase , domain2"/>
    <property type="match status" value="1"/>
</dbReference>
<protein>
    <submittedName>
        <fullName evidence="10">Uncharacterized protein</fullName>
    </submittedName>
</protein>
<keyword evidence="3" id="KW-0479">Metal-binding</keyword>
<comment type="caution">
    <text evidence="10">The sequence shown here is derived from an EMBL/GenBank/DDBJ whole genome shotgun (WGS) entry which is preliminary data.</text>
</comment>
<dbReference type="Pfam" id="PF01431">
    <property type="entry name" value="Peptidase_M13"/>
    <property type="match status" value="1"/>
</dbReference>
<dbReference type="InterPro" id="IPR008753">
    <property type="entry name" value="Peptidase_M13_N"/>
</dbReference>
<keyword evidence="7" id="KW-0472">Membrane</keyword>
<dbReference type="GO" id="GO:0016485">
    <property type="term" value="P:protein processing"/>
    <property type="evidence" value="ECO:0007669"/>
    <property type="project" value="TreeGrafter"/>
</dbReference>
<evidence type="ECO:0000256" key="3">
    <source>
        <dbReference type="ARBA" id="ARBA00022723"/>
    </source>
</evidence>
<dbReference type="SUPFAM" id="SSF55486">
    <property type="entry name" value="Metalloproteases ('zincins'), catalytic domain"/>
    <property type="match status" value="1"/>
</dbReference>
<dbReference type="Gene3D" id="3.40.390.10">
    <property type="entry name" value="Collagenase (Catalytic Domain)"/>
    <property type="match status" value="1"/>
</dbReference>
<dbReference type="OrthoDB" id="2159131at2759"/>
<feature type="domain" description="Peptidase M13 C-terminal" evidence="8">
    <location>
        <begin position="537"/>
        <end position="733"/>
    </location>
</feature>
<keyword evidence="7" id="KW-0812">Transmembrane</keyword>
<dbReference type="InterPro" id="IPR042089">
    <property type="entry name" value="Peptidase_M13_dom_2"/>
</dbReference>
<keyword evidence="4" id="KW-0378">Hydrolase</keyword>
<evidence type="ECO:0000256" key="1">
    <source>
        <dbReference type="ARBA" id="ARBA00001947"/>
    </source>
</evidence>
<dbReference type="GO" id="GO:0005886">
    <property type="term" value="C:plasma membrane"/>
    <property type="evidence" value="ECO:0007669"/>
    <property type="project" value="TreeGrafter"/>
</dbReference>
<dbReference type="GO" id="GO:0004222">
    <property type="term" value="F:metalloendopeptidase activity"/>
    <property type="evidence" value="ECO:0007669"/>
    <property type="project" value="InterPro"/>
</dbReference>
<reference evidence="10" key="1">
    <citation type="submission" date="2021-02" db="EMBL/GenBank/DDBJ databases">
        <authorList>
            <person name="Nowell W R."/>
        </authorList>
    </citation>
    <scope>NUCLEOTIDE SEQUENCE</scope>
</reference>
<evidence type="ECO:0000256" key="6">
    <source>
        <dbReference type="ARBA" id="ARBA00023049"/>
    </source>
</evidence>
<organism evidence="10 11">
    <name type="scientific">Adineta steineri</name>
    <dbReference type="NCBI Taxonomy" id="433720"/>
    <lineage>
        <taxon>Eukaryota</taxon>
        <taxon>Metazoa</taxon>
        <taxon>Spiralia</taxon>
        <taxon>Gnathifera</taxon>
        <taxon>Rotifera</taxon>
        <taxon>Eurotatoria</taxon>
        <taxon>Bdelloidea</taxon>
        <taxon>Adinetida</taxon>
        <taxon>Adinetidae</taxon>
        <taxon>Adineta</taxon>
    </lineage>
</organism>
<dbReference type="InterPro" id="IPR018497">
    <property type="entry name" value="Peptidase_M13_C"/>
</dbReference>
<dbReference type="InterPro" id="IPR000718">
    <property type="entry name" value="Peptidase_M13"/>
</dbReference>
<feature type="domain" description="Peptidase M13 N-terminal" evidence="9">
    <location>
        <begin position="87"/>
        <end position="475"/>
    </location>
</feature>
<dbReference type="Pfam" id="PF05649">
    <property type="entry name" value="Peptidase_M13_N"/>
    <property type="match status" value="1"/>
</dbReference>
<feature type="transmembrane region" description="Helical" evidence="7">
    <location>
        <begin position="20"/>
        <end position="42"/>
    </location>
</feature>
<dbReference type="PROSITE" id="PS51885">
    <property type="entry name" value="NEPRILYSIN"/>
    <property type="match status" value="1"/>
</dbReference>
<dbReference type="PANTHER" id="PTHR11733">
    <property type="entry name" value="ZINC METALLOPROTEASE FAMILY M13 NEPRILYSIN-RELATED"/>
    <property type="match status" value="1"/>
</dbReference>
<evidence type="ECO:0000256" key="2">
    <source>
        <dbReference type="ARBA" id="ARBA00022670"/>
    </source>
</evidence>
<dbReference type="Proteomes" id="UP000663891">
    <property type="component" value="Unassembled WGS sequence"/>
</dbReference>
<evidence type="ECO:0000256" key="5">
    <source>
        <dbReference type="ARBA" id="ARBA00022833"/>
    </source>
</evidence>
<evidence type="ECO:0000313" key="11">
    <source>
        <dbReference type="Proteomes" id="UP000663891"/>
    </source>
</evidence>
<dbReference type="AlphaFoldDB" id="A0A814K2I6"/>
<dbReference type="PRINTS" id="PR00786">
    <property type="entry name" value="NEPRILYSIN"/>
</dbReference>
<evidence type="ECO:0000256" key="7">
    <source>
        <dbReference type="SAM" id="Phobius"/>
    </source>
</evidence>
<dbReference type="InterPro" id="IPR024079">
    <property type="entry name" value="MetalloPept_cat_dom_sf"/>
</dbReference>
<keyword evidence="6" id="KW-0482">Metalloprotease</keyword>
<dbReference type="EMBL" id="CAJNON010000156">
    <property type="protein sequence ID" value="CAF1045925.1"/>
    <property type="molecule type" value="Genomic_DNA"/>
</dbReference>
<sequence length="846" mass="99079">MSMEINTSEQKSFKWKKFLILFGIITSLFIIATIVLAILFGIERNQIRMYQSSSSSSENETKNLCLSSYCLKAANYLLESIDETIDPCENFYQFTCGTWIKNTRIPYDQQSQNAFTQLQTQVIYDIIDLLSTSSTNESIQLNSVINAQHLYNSCIHEEAIEKDGIDGILSVIHTQFNGWPIIEQSNWNESTYNLLDLSVKLSQYNSFPLFYTLTYNDDANSSAQCIYIGQGTLSLGDRNYYLNESTITQAYKKLMKDVISALTNNTLVNDSDIDEIFQFEKSLAQNFYTTVQQRETPVYRLTFGSLFNFMNTSFNYTEYLQRIYLFGNVTLVREDIINVNDLEVLRNISILFDQNRPRTIQNYLIWRFVLNQIDHMPKRFRMMKQEFIKIFSGTAVETSRPVKCATYITDNMGMVVSRLYIKKKFDDYARRESIETVKNIHNVLSEMINGSKWMNLLSKTVAIEKAQWIHERIGYADELNGDNMTDFEQQYAEYKFNSSYIQNILRMLQLNAKKNLLKLHKSVDRKNWDDTFPTTVNAYYRPSFNDITLTAAILQTPFFRKDAPKYLNYGAIGTIIGHELTHAFDNDGRQYDKYGNRIPWWTYETINSFNEHKQCMIEQYNNYTISQINMNINGKQTLSENIADNGGLKEAFYAYQKWSKMNPNVDQKLPSLTKYSEEQMFFMSYGSIWCSKSTDQAALKIVLTDTHSPTEFRILGSTSNFDEFDRVFGYNQTHINPGVFIKKEYIYPLAYYPISTLWLPGPKNIEMFFKSVSKSYYFNFSIDKICYSQSYSHRDEMSKYKQKTVNCTQLLNTYPFIQHICDDHYCYQHFMLNNRTRLYSLKINKD</sequence>
<dbReference type="CDD" id="cd08662">
    <property type="entry name" value="M13"/>
    <property type="match status" value="1"/>
</dbReference>
<evidence type="ECO:0000259" key="8">
    <source>
        <dbReference type="Pfam" id="PF01431"/>
    </source>
</evidence>